<gene>
    <name evidence="1" type="ORF">KZC48_05875</name>
</gene>
<protein>
    <submittedName>
        <fullName evidence="1">Uncharacterized protein</fullName>
    </submittedName>
</protein>
<dbReference type="EMBL" id="JAHWXI010000004">
    <property type="protein sequence ID" value="MDN4463926.1"/>
    <property type="molecule type" value="Genomic_DNA"/>
</dbReference>
<comment type="caution">
    <text evidence="1">The sequence shown here is derived from an EMBL/GenBank/DDBJ whole genome shotgun (WGS) entry which is preliminary data.</text>
</comment>
<dbReference type="Proteomes" id="UP001172731">
    <property type="component" value="Unassembled WGS sequence"/>
</dbReference>
<evidence type="ECO:0000313" key="2">
    <source>
        <dbReference type="Proteomes" id="UP001172731"/>
    </source>
</evidence>
<dbReference type="RefSeq" id="WP_301133059.1">
    <property type="nucleotide sequence ID" value="NZ_BAAAUQ010000019.1"/>
</dbReference>
<organism evidence="1 2">
    <name type="scientific">Microbacterium aurantiacum</name>
    <dbReference type="NCBI Taxonomy" id="162393"/>
    <lineage>
        <taxon>Bacteria</taxon>
        <taxon>Bacillati</taxon>
        <taxon>Actinomycetota</taxon>
        <taxon>Actinomycetes</taxon>
        <taxon>Micrococcales</taxon>
        <taxon>Microbacteriaceae</taxon>
        <taxon>Microbacterium</taxon>
    </lineage>
</organism>
<reference evidence="1" key="1">
    <citation type="submission" date="2021-06" db="EMBL/GenBank/DDBJ databases">
        <title>Genome-based taxonomic framework of Microbacterium strains isolated from marine environment, the description of four new species and reclassification of four preexisting species.</title>
        <authorList>
            <person name="Lee S.D."/>
            <person name="Kim S.-M."/>
            <person name="Byeon Y.-S."/>
            <person name="Yang H.L."/>
            <person name="Kim I.S."/>
        </authorList>
    </citation>
    <scope>NUCLEOTIDE SEQUENCE</scope>
    <source>
        <strain evidence="1">KACC 20510</strain>
    </source>
</reference>
<sequence length="152" mass="17032">MTDHIPDEGRRIMALAALRLTQARARAAVARMLLDQLRQRSRHLTSADAHDFAYAVWAEFLGDDGRAEDMPIELQASVFAKVAPWLDEETMIRLARERWGDLGLETGCGLDRVIWMPADELLIITTGHTHPDGTTGQVDMVVSPMRVSGWPR</sequence>
<keyword evidence="2" id="KW-1185">Reference proteome</keyword>
<evidence type="ECO:0000313" key="1">
    <source>
        <dbReference type="EMBL" id="MDN4463926.1"/>
    </source>
</evidence>
<name>A0ABT8FRT8_9MICO</name>
<proteinExistence type="predicted"/>
<accession>A0ABT8FRT8</accession>